<dbReference type="GeneID" id="25903154"/>
<reference evidence="5 6" key="1">
    <citation type="submission" date="2011-02" db="EMBL/GenBank/DDBJ databases">
        <title>The Genome Sequence of Sphaeroforma arctica JP610.</title>
        <authorList>
            <consortium name="The Broad Institute Genome Sequencing Platform"/>
            <person name="Russ C."/>
            <person name="Cuomo C."/>
            <person name="Young S.K."/>
            <person name="Zeng Q."/>
            <person name="Gargeya S."/>
            <person name="Alvarado L."/>
            <person name="Berlin A."/>
            <person name="Chapman S.B."/>
            <person name="Chen Z."/>
            <person name="Freedman E."/>
            <person name="Gellesch M."/>
            <person name="Goldberg J."/>
            <person name="Griggs A."/>
            <person name="Gujja S."/>
            <person name="Heilman E."/>
            <person name="Heiman D."/>
            <person name="Howarth C."/>
            <person name="Mehta T."/>
            <person name="Neiman D."/>
            <person name="Pearson M."/>
            <person name="Roberts A."/>
            <person name="Saif S."/>
            <person name="Shea T."/>
            <person name="Shenoy N."/>
            <person name="Sisk P."/>
            <person name="Stolte C."/>
            <person name="Sykes S."/>
            <person name="White J."/>
            <person name="Yandava C."/>
            <person name="Burger G."/>
            <person name="Gray M.W."/>
            <person name="Holland P.W.H."/>
            <person name="King N."/>
            <person name="Lang F.B.F."/>
            <person name="Roger A.J."/>
            <person name="Ruiz-Trillo I."/>
            <person name="Haas B."/>
            <person name="Nusbaum C."/>
            <person name="Birren B."/>
        </authorList>
    </citation>
    <scope>NUCLEOTIDE SEQUENCE [LARGE SCALE GENOMIC DNA]</scope>
    <source>
        <strain evidence="5 6">JP610</strain>
    </source>
</reference>
<protein>
    <recommendedName>
        <fullName evidence="4">Ubiquitin-like protein ATG12</fullName>
    </recommendedName>
</protein>
<dbReference type="GO" id="GO:0019776">
    <property type="term" value="F:Atg8-family ligase activity"/>
    <property type="evidence" value="ECO:0007669"/>
    <property type="project" value="TreeGrafter"/>
</dbReference>
<accession>A0A0L0G805</accession>
<dbReference type="eggNOG" id="KOG3439">
    <property type="taxonomic scope" value="Eukaryota"/>
</dbReference>
<dbReference type="GO" id="GO:0034045">
    <property type="term" value="C:phagophore assembly site membrane"/>
    <property type="evidence" value="ECO:0007669"/>
    <property type="project" value="TreeGrafter"/>
</dbReference>
<dbReference type="GO" id="GO:0034727">
    <property type="term" value="P:piecemeal microautophagy of the nucleus"/>
    <property type="evidence" value="ECO:0007669"/>
    <property type="project" value="TreeGrafter"/>
</dbReference>
<dbReference type="PANTHER" id="PTHR13385">
    <property type="entry name" value="AUTOPHAGY PROTEIN 12"/>
    <property type="match status" value="1"/>
</dbReference>
<keyword evidence="2 4" id="KW-0833">Ubl conjugation pathway</keyword>
<evidence type="ECO:0000313" key="5">
    <source>
        <dbReference type="EMBL" id="KNC85157.1"/>
    </source>
</evidence>
<dbReference type="STRING" id="667725.A0A0L0G805"/>
<organism evidence="5 6">
    <name type="scientific">Sphaeroforma arctica JP610</name>
    <dbReference type="NCBI Taxonomy" id="667725"/>
    <lineage>
        <taxon>Eukaryota</taxon>
        <taxon>Ichthyosporea</taxon>
        <taxon>Ichthyophonida</taxon>
        <taxon>Sphaeroforma</taxon>
    </lineage>
</organism>
<evidence type="ECO:0000256" key="1">
    <source>
        <dbReference type="ARBA" id="ARBA00022499"/>
    </source>
</evidence>
<evidence type="ECO:0000256" key="2">
    <source>
        <dbReference type="ARBA" id="ARBA00022786"/>
    </source>
</evidence>
<dbReference type="AlphaFoldDB" id="A0A0L0G805"/>
<dbReference type="InterPro" id="IPR029071">
    <property type="entry name" value="Ubiquitin-like_domsf"/>
</dbReference>
<dbReference type="OrthoDB" id="10003551at2759"/>
<gene>
    <name evidence="5" type="ORF">SARC_02650</name>
</gene>
<dbReference type="PANTHER" id="PTHR13385:SF0">
    <property type="entry name" value="UBIQUITIN-LIKE PROTEIN ATG12"/>
    <property type="match status" value="1"/>
</dbReference>
<dbReference type="GO" id="GO:0097352">
    <property type="term" value="P:autophagosome maturation"/>
    <property type="evidence" value="ECO:0007669"/>
    <property type="project" value="TreeGrafter"/>
</dbReference>
<evidence type="ECO:0000256" key="3">
    <source>
        <dbReference type="ARBA" id="ARBA00023006"/>
    </source>
</evidence>
<dbReference type="Proteomes" id="UP000054560">
    <property type="component" value="Unassembled WGS sequence"/>
</dbReference>
<keyword evidence="3 4" id="KW-0072">Autophagy</keyword>
<comment type="similarity">
    <text evidence="4">Belongs to the ATG12 family.</text>
</comment>
<dbReference type="EMBL" id="KQ241717">
    <property type="protein sequence ID" value="KNC85157.1"/>
    <property type="molecule type" value="Genomic_DNA"/>
</dbReference>
<name>A0A0L0G805_9EUKA</name>
<proteinExistence type="inferred from homology"/>
<dbReference type="Pfam" id="PF04110">
    <property type="entry name" value="APG12"/>
    <property type="match status" value="1"/>
</dbReference>
<keyword evidence="6" id="KW-1185">Reference proteome</keyword>
<dbReference type="CDD" id="cd01612">
    <property type="entry name" value="Ubl_ATG12"/>
    <property type="match status" value="1"/>
</dbReference>
<sequence>MSVQQPPIDELPSTVSGTETIIPKPKLAPKRVAAKDKVVVRFRAAGNAPIMKQAKFKITANESFQTVIDFLRRQLKFNQHDSLFLYINQAFQPSPDELVINLFKVSECAV</sequence>
<dbReference type="GO" id="GO:0000045">
    <property type="term" value="P:autophagosome assembly"/>
    <property type="evidence" value="ECO:0007669"/>
    <property type="project" value="InterPro"/>
</dbReference>
<comment type="subunit">
    <text evidence="4">Forms a conjugate with ATG5.</text>
</comment>
<dbReference type="GO" id="GO:0034274">
    <property type="term" value="C:Atg12-Atg5-Atg16 complex"/>
    <property type="evidence" value="ECO:0007669"/>
    <property type="project" value="TreeGrafter"/>
</dbReference>
<dbReference type="GO" id="GO:0000422">
    <property type="term" value="P:autophagy of mitochondrion"/>
    <property type="evidence" value="ECO:0007669"/>
    <property type="project" value="TreeGrafter"/>
</dbReference>
<evidence type="ECO:0000313" key="6">
    <source>
        <dbReference type="Proteomes" id="UP000054560"/>
    </source>
</evidence>
<dbReference type="GO" id="GO:0061723">
    <property type="term" value="P:glycophagy"/>
    <property type="evidence" value="ECO:0007669"/>
    <property type="project" value="TreeGrafter"/>
</dbReference>
<dbReference type="SUPFAM" id="SSF54236">
    <property type="entry name" value="Ubiquitin-like"/>
    <property type="match status" value="1"/>
</dbReference>
<dbReference type="GO" id="GO:0000421">
    <property type="term" value="C:autophagosome membrane"/>
    <property type="evidence" value="ECO:0007669"/>
    <property type="project" value="TreeGrafter"/>
</dbReference>
<evidence type="ECO:0000256" key="4">
    <source>
        <dbReference type="RuleBase" id="RU361201"/>
    </source>
</evidence>
<keyword evidence="1 4" id="KW-1017">Isopeptide bond</keyword>
<dbReference type="InterPro" id="IPR007242">
    <property type="entry name" value="Atg12"/>
</dbReference>
<dbReference type="RefSeq" id="XP_014159059.1">
    <property type="nucleotide sequence ID" value="XM_014303584.1"/>
</dbReference>
<dbReference type="Gene3D" id="3.10.20.90">
    <property type="entry name" value="Phosphatidylinositol 3-kinase Catalytic Subunit, Chain A, domain 1"/>
    <property type="match status" value="1"/>
</dbReference>